<evidence type="ECO:0000313" key="2">
    <source>
        <dbReference type="EMBL" id="GAH88488.1"/>
    </source>
</evidence>
<feature type="region of interest" description="Disordered" evidence="1">
    <location>
        <begin position="59"/>
        <end position="83"/>
    </location>
</feature>
<organism evidence="2">
    <name type="scientific">marine sediment metagenome</name>
    <dbReference type="NCBI Taxonomy" id="412755"/>
    <lineage>
        <taxon>unclassified sequences</taxon>
        <taxon>metagenomes</taxon>
        <taxon>ecological metagenomes</taxon>
    </lineage>
</organism>
<feature type="compositionally biased region" description="Polar residues" evidence="1">
    <location>
        <begin position="72"/>
        <end position="83"/>
    </location>
</feature>
<dbReference type="AlphaFoldDB" id="X1L2W6"/>
<sequence>MEVSVRKAPIHKSRTLIVNPPMLIFFKNIFKMFMIKPVIPSTKHRVPMVLNINLKINPKKSPNRAKIEPSAIKNSTPSKTLSK</sequence>
<protein>
    <submittedName>
        <fullName evidence="2">Uncharacterized protein</fullName>
    </submittedName>
</protein>
<accession>X1L2W6</accession>
<reference evidence="2" key="1">
    <citation type="journal article" date="2014" name="Front. Microbiol.">
        <title>High frequency of phylogenetically diverse reductive dehalogenase-homologous genes in deep subseafloor sedimentary metagenomes.</title>
        <authorList>
            <person name="Kawai M."/>
            <person name="Futagami T."/>
            <person name="Toyoda A."/>
            <person name="Takaki Y."/>
            <person name="Nishi S."/>
            <person name="Hori S."/>
            <person name="Arai W."/>
            <person name="Tsubouchi T."/>
            <person name="Morono Y."/>
            <person name="Uchiyama I."/>
            <person name="Ito T."/>
            <person name="Fujiyama A."/>
            <person name="Inagaki F."/>
            <person name="Takami H."/>
        </authorList>
    </citation>
    <scope>NUCLEOTIDE SEQUENCE</scope>
    <source>
        <strain evidence="2">Expedition CK06-06</strain>
    </source>
</reference>
<dbReference type="EMBL" id="BARU01040160">
    <property type="protein sequence ID" value="GAH88488.1"/>
    <property type="molecule type" value="Genomic_DNA"/>
</dbReference>
<proteinExistence type="predicted"/>
<evidence type="ECO:0000256" key="1">
    <source>
        <dbReference type="SAM" id="MobiDB-lite"/>
    </source>
</evidence>
<gene>
    <name evidence="2" type="ORF">S03H2_62133</name>
</gene>
<name>X1L2W6_9ZZZZ</name>
<comment type="caution">
    <text evidence="2">The sequence shown here is derived from an EMBL/GenBank/DDBJ whole genome shotgun (WGS) entry which is preliminary data.</text>
</comment>